<feature type="domain" description="RabBD" evidence="12">
    <location>
        <begin position="43"/>
        <end position="165"/>
    </location>
</feature>
<keyword evidence="5" id="KW-0106">Calcium</keyword>
<dbReference type="CDD" id="cd08384">
    <property type="entry name" value="C2B_Rabphilin_Doc2"/>
    <property type="match status" value="1"/>
</dbReference>
<dbReference type="OMA" id="IRYHTSE"/>
<dbReference type="InterPro" id="IPR030541">
    <property type="entry name" value="FYVE_RBF-1"/>
</dbReference>
<dbReference type="GO" id="GO:0017158">
    <property type="term" value="P:regulation of calcium ion-dependent exocytosis"/>
    <property type="evidence" value="ECO:0007669"/>
    <property type="project" value="TreeGrafter"/>
</dbReference>
<name>A0A8R1Y6K1_ONCVO</name>
<evidence type="ECO:0000256" key="1">
    <source>
        <dbReference type="ARBA" id="ARBA00022723"/>
    </source>
</evidence>
<evidence type="ECO:0000259" key="10">
    <source>
        <dbReference type="PROSITE" id="PS50004"/>
    </source>
</evidence>
<evidence type="ECO:0008006" key="15">
    <source>
        <dbReference type="Google" id="ProtNLM"/>
    </source>
</evidence>
<evidence type="ECO:0000256" key="4">
    <source>
        <dbReference type="ARBA" id="ARBA00022833"/>
    </source>
</evidence>
<dbReference type="InterPro" id="IPR017455">
    <property type="entry name" value="Znf_FYVE-rel"/>
</dbReference>
<dbReference type="PRINTS" id="PR00399">
    <property type="entry name" value="SYNAPTOTAGMN"/>
</dbReference>
<organism evidence="13 14">
    <name type="scientific">Onchocerca volvulus</name>
    <dbReference type="NCBI Taxonomy" id="6282"/>
    <lineage>
        <taxon>Eukaryota</taxon>
        <taxon>Metazoa</taxon>
        <taxon>Ecdysozoa</taxon>
        <taxon>Nematoda</taxon>
        <taxon>Chromadorea</taxon>
        <taxon>Rhabditida</taxon>
        <taxon>Spirurina</taxon>
        <taxon>Spiruromorpha</taxon>
        <taxon>Filarioidea</taxon>
        <taxon>Onchocercidae</taxon>
        <taxon>Onchocerca</taxon>
    </lineage>
</organism>
<dbReference type="PANTHER" id="PTHR45729">
    <property type="entry name" value="RABPHILIN, ISOFORM A"/>
    <property type="match status" value="1"/>
</dbReference>
<dbReference type="InterPro" id="IPR035892">
    <property type="entry name" value="C2_domain_sf"/>
</dbReference>
<dbReference type="Gene3D" id="2.60.40.150">
    <property type="entry name" value="C2 domain"/>
    <property type="match status" value="2"/>
</dbReference>
<proteinExistence type="predicted"/>
<evidence type="ECO:0000259" key="11">
    <source>
        <dbReference type="PROSITE" id="PS50178"/>
    </source>
</evidence>
<evidence type="ECO:0000256" key="5">
    <source>
        <dbReference type="ARBA" id="ARBA00022837"/>
    </source>
</evidence>
<dbReference type="InterPro" id="IPR011011">
    <property type="entry name" value="Znf_FYVE_PHD"/>
</dbReference>
<dbReference type="CDD" id="cd04035">
    <property type="entry name" value="C2A_Rabphilin_Doc2"/>
    <property type="match status" value="1"/>
</dbReference>
<feature type="domain" description="C2" evidence="10">
    <location>
        <begin position="748"/>
        <end position="881"/>
    </location>
</feature>
<evidence type="ECO:0000256" key="8">
    <source>
        <dbReference type="PROSITE-ProRule" id="PRU00091"/>
    </source>
</evidence>
<evidence type="ECO:0000256" key="6">
    <source>
        <dbReference type="ARBA" id="ARBA00023018"/>
    </source>
</evidence>
<dbReference type="EMBL" id="CMVM020000233">
    <property type="status" value="NOT_ANNOTATED_CDS"/>
    <property type="molecule type" value="Genomic_DNA"/>
</dbReference>
<dbReference type="PROSITE" id="PS50916">
    <property type="entry name" value="RABBD"/>
    <property type="match status" value="1"/>
</dbReference>
<dbReference type="SMART" id="SM00239">
    <property type="entry name" value="C2"/>
    <property type="match status" value="2"/>
</dbReference>
<accession>A0A8R1Y6K1</accession>
<evidence type="ECO:0000313" key="13">
    <source>
        <dbReference type="EnsemblMetazoa" id="OVOC7810.1"/>
    </source>
</evidence>
<dbReference type="Proteomes" id="UP000024404">
    <property type="component" value="Unassembled WGS sequence"/>
</dbReference>
<evidence type="ECO:0000256" key="3">
    <source>
        <dbReference type="ARBA" id="ARBA00022771"/>
    </source>
</evidence>
<sequence length="887" mass="100752">MNDWEIGGTQNKWVCPSDRHLQLRAQLKSGWSVRTANARSPGNIKKNGITDSEKKHILAVLARAEDRKLREQQRIGRMIDRLEKLKARATGNGVTQCYLCSTDFGLLSSRSYAAMCLQCRKYVCQKNCGVEAYDCIRRENIFLCKICSEYREVMWKKSGAWFYNEIPEYIRPMEESASQSSPPYHLKNAWQHYTKPETSNFQTFSSNKSQQSRREQYGSTVYHRNRINASWLHDKVRRSLSNDCTSEDENAENSASEEIDVSSIKGSLSNRPNRIKKRTEAQDMPIVHRFAVGNRNRNRITDNEGIESHHATPSTSSRHSVSSYGDDLLQNQSLIVASEFIDSGADVMNPLTMIANVDGSNKLLKYSNYPQSSTTSPGIQKLFPSPEMRTTLESFNCLPDPETPSSQLNERKFMFPTQQGNKRSKKIFENEDILLKSQLEKIFPLMTSVNEQSSIATAESQCDQQDQFLKFSSSRISSPLSPPETMILVADLSKQQVANPECAESSASSASSARKSVMSLESLPTNLENFKTKETAPSYKFDSDDCKKVEHWQQNLNSSMQQSPVKRLSTAQSAMSLQSSVNTESILTVQAIRNAISGNEINNFQNSNADMLGSIQFTLRYSAQQMKLHIRLTSAKNLRAMDKNGFSDPYVKLYLIPGASKATKMVSKTIEKTLNPLWNEQFTYYGVTNEDQLKKSLRLLVLDRDRIGSDFLGEVHVPLKDLKNDEEIFYNLRLKEAIMAKNVNINNERGKICLSLLYNVQQGSLYVTIKRCAELLGMDKTGFSDPYVKVSLLPLTNKAHRQKTSTKKRTLNPEFNETLTFVIPFKDLPKKTLQIDVFDKDVGKHDDYIGSIILSTSAKAERQKQWNNCIQNPGNEFEQWHKLEVLE</sequence>
<comment type="subcellular location">
    <subcellularLocation>
        <location evidence="7">Synapse</location>
    </subcellularLocation>
</comment>
<dbReference type="Pfam" id="PF02318">
    <property type="entry name" value="FYVE_2"/>
    <property type="match status" value="1"/>
</dbReference>
<dbReference type="SUPFAM" id="SSF57903">
    <property type="entry name" value="FYVE/PHD zinc finger"/>
    <property type="match status" value="1"/>
</dbReference>
<evidence type="ECO:0000256" key="2">
    <source>
        <dbReference type="ARBA" id="ARBA00022737"/>
    </source>
</evidence>
<dbReference type="PROSITE" id="PS50004">
    <property type="entry name" value="C2"/>
    <property type="match status" value="2"/>
</dbReference>
<keyword evidence="14" id="KW-1185">Reference proteome</keyword>
<feature type="domain" description="C2" evidence="10">
    <location>
        <begin position="611"/>
        <end position="732"/>
    </location>
</feature>
<feature type="compositionally biased region" description="Low complexity" evidence="9">
    <location>
        <begin position="314"/>
        <end position="323"/>
    </location>
</feature>
<dbReference type="GO" id="GO:0061669">
    <property type="term" value="P:spontaneous neurotransmitter secretion"/>
    <property type="evidence" value="ECO:0007669"/>
    <property type="project" value="TreeGrafter"/>
</dbReference>
<dbReference type="PRINTS" id="PR00360">
    <property type="entry name" value="C2DOMAIN"/>
</dbReference>
<keyword evidence="6" id="KW-0770">Synapse</keyword>
<dbReference type="GO" id="GO:0006886">
    <property type="term" value="P:intracellular protein transport"/>
    <property type="evidence" value="ECO:0007669"/>
    <property type="project" value="InterPro"/>
</dbReference>
<evidence type="ECO:0000313" key="14">
    <source>
        <dbReference type="Proteomes" id="UP000024404"/>
    </source>
</evidence>
<feature type="region of interest" description="Disordered" evidence="9">
    <location>
        <begin position="243"/>
        <end position="324"/>
    </location>
</feature>
<dbReference type="EnsemblMetazoa" id="OVOC7810.1">
    <property type="protein sequence ID" value="OVOC7810.1"/>
    <property type="gene ID" value="WBGene00244619"/>
</dbReference>
<keyword evidence="2" id="KW-0677">Repeat</keyword>
<dbReference type="PROSITE" id="PS50178">
    <property type="entry name" value="ZF_FYVE"/>
    <property type="match status" value="1"/>
</dbReference>
<feature type="compositionally biased region" description="Acidic residues" evidence="9">
    <location>
        <begin position="245"/>
        <end position="260"/>
    </location>
</feature>
<dbReference type="Gene3D" id="3.30.40.10">
    <property type="entry name" value="Zinc/RING finger domain, C3HC4 (zinc finger)"/>
    <property type="match status" value="1"/>
</dbReference>
<keyword evidence="3 8" id="KW-0863">Zinc-finger</keyword>
<dbReference type="InterPro" id="IPR041282">
    <property type="entry name" value="FYVE_2"/>
</dbReference>
<feature type="compositionally biased region" description="Basic and acidic residues" evidence="9">
    <location>
        <begin position="299"/>
        <end position="310"/>
    </location>
</feature>
<dbReference type="GO" id="GO:0031267">
    <property type="term" value="F:small GTPase binding"/>
    <property type="evidence" value="ECO:0007669"/>
    <property type="project" value="InterPro"/>
</dbReference>
<feature type="domain" description="FYVE-type" evidence="11">
    <location>
        <begin position="91"/>
        <end position="152"/>
    </location>
</feature>
<keyword evidence="1" id="KW-0479">Metal-binding</keyword>
<dbReference type="Pfam" id="PF00168">
    <property type="entry name" value="C2"/>
    <property type="match status" value="2"/>
</dbReference>
<dbReference type="CDD" id="cd15746">
    <property type="entry name" value="FYVE_RP3A_like"/>
    <property type="match status" value="1"/>
</dbReference>
<dbReference type="InterPro" id="IPR010911">
    <property type="entry name" value="Rab_BD"/>
</dbReference>
<dbReference type="PANTHER" id="PTHR45729:SF6">
    <property type="entry name" value="RABPHILIN, ISOFORM A"/>
    <property type="match status" value="1"/>
</dbReference>
<dbReference type="AlphaFoldDB" id="A0A8R1Y6K1"/>
<protein>
    <recommendedName>
        <fullName evidence="15">Rabphilin</fullName>
    </recommendedName>
</protein>
<reference evidence="13" key="2">
    <citation type="submission" date="2022-06" db="UniProtKB">
        <authorList>
            <consortium name="EnsemblMetazoa"/>
        </authorList>
    </citation>
    <scope>IDENTIFICATION</scope>
</reference>
<dbReference type="GO" id="GO:0008270">
    <property type="term" value="F:zinc ion binding"/>
    <property type="evidence" value="ECO:0007669"/>
    <property type="project" value="UniProtKB-KW"/>
</dbReference>
<keyword evidence="4" id="KW-0862">Zinc</keyword>
<dbReference type="GO" id="GO:0016020">
    <property type="term" value="C:membrane"/>
    <property type="evidence" value="ECO:0007669"/>
    <property type="project" value="InterPro"/>
</dbReference>
<dbReference type="InterPro" id="IPR043566">
    <property type="entry name" value="Rabphilin/DOC2/Noc2"/>
</dbReference>
<evidence type="ECO:0000256" key="9">
    <source>
        <dbReference type="SAM" id="MobiDB-lite"/>
    </source>
</evidence>
<reference evidence="14" key="1">
    <citation type="submission" date="2013-10" db="EMBL/GenBank/DDBJ databases">
        <title>Genome sequencing of Onchocerca volvulus.</title>
        <authorList>
            <person name="Cotton J."/>
            <person name="Tsai J."/>
            <person name="Stanley E."/>
            <person name="Tracey A."/>
            <person name="Holroyd N."/>
            <person name="Lustigman S."/>
            <person name="Berriman M."/>
        </authorList>
    </citation>
    <scope>NUCLEOTIDE SEQUENCE</scope>
</reference>
<dbReference type="InterPro" id="IPR047022">
    <property type="entry name" value="Rabphilin_Doc2_C2A"/>
</dbReference>
<dbReference type="InterPro" id="IPR001565">
    <property type="entry name" value="Synaptotagmin"/>
</dbReference>
<dbReference type="SUPFAM" id="SSF49562">
    <property type="entry name" value="C2 domain (Calcium/lipid-binding domain, CaLB)"/>
    <property type="match status" value="2"/>
</dbReference>
<dbReference type="GO" id="GO:0006887">
    <property type="term" value="P:exocytosis"/>
    <property type="evidence" value="ECO:0007669"/>
    <property type="project" value="InterPro"/>
</dbReference>
<dbReference type="GO" id="GO:0008021">
    <property type="term" value="C:synaptic vesicle"/>
    <property type="evidence" value="ECO:0007669"/>
    <property type="project" value="InterPro"/>
</dbReference>
<evidence type="ECO:0000259" key="12">
    <source>
        <dbReference type="PROSITE" id="PS50916"/>
    </source>
</evidence>
<evidence type="ECO:0000256" key="7">
    <source>
        <dbReference type="ARBA" id="ARBA00034103"/>
    </source>
</evidence>
<dbReference type="InterPro" id="IPR013083">
    <property type="entry name" value="Znf_RING/FYVE/PHD"/>
</dbReference>
<dbReference type="InterPro" id="IPR000008">
    <property type="entry name" value="C2_dom"/>
</dbReference>